<dbReference type="PANTHER" id="PTHR12203">
    <property type="entry name" value="KDEL LYS-ASP-GLU-LEU CONTAINING - RELATED"/>
    <property type="match status" value="1"/>
</dbReference>
<dbReference type="InterPro" id="IPR051091">
    <property type="entry name" value="O-Glucosyltr/Glycosyltrsf_90"/>
</dbReference>
<dbReference type="PANTHER" id="PTHR12203:SF85">
    <property type="entry name" value="GLYCOSYLTRANSFERASE FAMILY 90 PROTEIN"/>
    <property type="match status" value="1"/>
</dbReference>
<evidence type="ECO:0000259" key="1">
    <source>
        <dbReference type="SMART" id="SM00672"/>
    </source>
</evidence>
<sequence length="176" mass="20510">MIESGIPSADFRLVIVDGNAFVDRYRPSYQTRDLFTIWGILQLLKLYPGKVPDLDLLFYCGDETVIMKSHYKGLFAASSPPPPPPVFHYCGEKAALDIIFPDWTFWGWVEVNIKPWEEIVKAVKKGAARVRWEKREPYAYWKGTATSKDRSDLLKCNLSHTHDWNIRLYLQDWVKK</sequence>
<accession>A0A6A3C2A6</accession>
<dbReference type="Proteomes" id="UP000436088">
    <property type="component" value="Unassembled WGS sequence"/>
</dbReference>
<dbReference type="EMBL" id="VEPZ02000636">
    <property type="protein sequence ID" value="KAE8721292.1"/>
    <property type="molecule type" value="Genomic_DNA"/>
</dbReference>
<dbReference type="SMART" id="SM00672">
    <property type="entry name" value="CAP10"/>
    <property type="match status" value="1"/>
</dbReference>
<organism evidence="2 3">
    <name type="scientific">Hibiscus syriacus</name>
    <name type="common">Rose of Sharon</name>
    <dbReference type="NCBI Taxonomy" id="106335"/>
    <lineage>
        <taxon>Eukaryota</taxon>
        <taxon>Viridiplantae</taxon>
        <taxon>Streptophyta</taxon>
        <taxon>Embryophyta</taxon>
        <taxon>Tracheophyta</taxon>
        <taxon>Spermatophyta</taxon>
        <taxon>Magnoliopsida</taxon>
        <taxon>eudicotyledons</taxon>
        <taxon>Gunneridae</taxon>
        <taxon>Pentapetalae</taxon>
        <taxon>rosids</taxon>
        <taxon>malvids</taxon>
        <taxon>Malvales</taxon>
        <taxon>Malvaceae</taxon>
        <taxon>Malvoideae</taxon>
        <taxon>Hibiscus</taxon>
    </lineage>
</organism>
<reference evidence="2" key="1">
    <citation type="submission" date="2019-09" db="EMBL/GenBank/DDBJ databases">
        <title>Draft genome information of white flower Hibiscus syriacus.</title>
        <authorList>
            <person name="Kim Y.-M."/>
        </authorList>
    </citation>
    <scope>NUCLEOTIDE SEQUENCE [LARGE SCALE GENOMIC DNA]</scope>
    <source>
        <strain evidence="2">YM2019G1</strain>
    </source>
</reference>
<feature type="domain" description="Glycosyl transferase CAP10" evidence="1">
    <location>
        <begin position="50"/>
        <end position="176"/>
    </location>
</feature>
<keyword evidence="3" id="KW-1185">Reference proteome</keyword>
<dbReference type="InterPro" id="IPR006598">
    <property type="entry name" value="CAP10"/>
</dbReference>
<dbReference type="AlphaFoldDB" id="A0A6A3C2A6"/>
<name>A0A6A3C2A6_HIBSY</name>
<gene>
    <name evidence="2" type="ORF">F3Y22_tig00016563pilonHSYRG00129</name>
</gene>
<proteinExistence type="predicted"/>
<dbReference type="Pfam" id="PF05686">
    <property type="entry name" value="Glyco_transf_90"/>
    <property type="match status" value="1"/>
</dbReference>
<protein>
    <submittedName>
        <fullName evidence="2">Downstream target of A 2</fullName>
    </submittedName>
</protein>
<evidence type="ECO:0000313" key="3">
    <source>
        <dbReference type="Proteomes" id="UP000436088"/>
    </source>
</evidence>
<comment type="caution">
    <text evidence="2">The sequence shown here is derived from an EMBL/GenBank/DDBJ whole genome shotgun (WGS) entry which is preliminary data.</text>
</comment>
<evidence type="ECO:0000313" key="2">
    <source>
        <dbReference type="EMBL" id="KAE8721292.1"/>
    </source>
</evidence>